<evidence type="ECO:0000256" key="3">
    <source>
        <dbReference type="ARBA" id="ARBA00022801"/>
    </source>
</evidence>
<sequence length="579" mass="66905">MTATISTTPPARTFLGDNFVLTNVESVKPFYENLVERSIDTLEEFRKFLKDRSELESYLSENFAWRYIKMTCDTTDKEVKAHFDQFVTEIQPELANYDDTLNKKTLESPFLETLTSEGEDAEAFNITFRGIKKATEIFRTENISLFTEVQNLSSEYQGTVGVMTVEIDGQTKTLQQAGVYLENADRAIREMAYRKIQERRIQDRDKLDEVFNKLKTVRHQIALNAGFENFRDYSFASLKRFDYTPKECFDFHEAVAETVVPILNQLAEERKATLALDSLRPWDKGVDVKGRPALHPFNGGEDLLNKTIDCFNLLDPFLGECLTLMKQMGRLDLESRIGKAPGGYNYPLEETGFPFIFMNASSLMRDVITLLHEGGHAVHSIVTKDLALNTFRNFPSEVAELASMSMELITMDYWHVYFDNEEELRRAKIQHLEDILSTLPWVATVDKFQHWIYENPTHSTEERTQAWLRIYEQFTDSITDWSGLETFKSSMWHRQLHIFELPFYYIEYGIAQLGAIGIWKNYKENPQKGLEGYLNALKLGYTKPMASVYNAANIPFDFSKEHIASLMTFLQGELNTLKS</sequence>
<proteinExistence type="inferred from homology"/>
<name>A0ABT6YCW8_9BACT</name>
<comment type="cofactor">
    <cofactor evidence="6">
        <name>Zn(2+)</name>
        <dbReference type="ChEBI" id="CHEBI:29105"/>
    </cofactor>
    <text evidence="6">Binds 1 zinc ion.</text>
</comment>
<evidence type="ECO:0000256" key="4">
    <source>
        <dbReference type="ARBA" id="ARBA00022833"/>
    </source>
</evidence>
<evidence type="ECO:0000256" key="1">
    <source>
        <dbReference type="ARBA" id="ARBA00022670"/>
    </source>
</evidence>
<gene>
    <name evidence="8" type="ORF">QM524_19625</name>
</gene>
<protein>
    <submittedName>
        <fullName evidence="8">M3 family oligoendopeptidase</fullName>
        <ecNumber evidence="8">3.4.-.-</ecNumber>
    </submittedName>
</protein>
<dbReference type="EMBL" id="JASHIF010000019">
    <property type="protein sequence ID" value="MDI9861439.1"/>
    <property type="molecule type" value="Genomic_DNA"/>
</dbReference>
<accession>A0ABT6YCW8</accession>
<feature type="domain" description="Peptidase M3A/M3B catalytic" evidence="7">
    <location>
        <begin position="180"/>
        <end position="283"/>
    </location>
</feature>
<keyword evidence="9" id="KW-1185">Reference proteome</keyword>
<dbReference type="Gene3D" id="1.10.1370.30">
    <property type="match status" value="1"/>
</dbReference>
<dbReference type="InterPro" id="IPR011976">
    <property type="entry name" value="Pept_M3B_oligopep-rel"/>
</dbReference>
<keyword evidence="4 6" id="KW-0862">Zinc</keyword>
<evidence type="ECO:0000313" key="9">
    <source>
        <dbReference type="Proteomes" id="UP001236507"/>
    </source>
</evidence>
<keyword evidence="3 6" id="KW-0378">Hydrolase</keyword>
<evidence type="ECO:0000256" key="5">
    <source>
        <dbReference type="ARBA" id="ARBA00023049"/>
    </source>
</evidence>
<dbReference type="EC" id="3.4.-.-" evidence="8"/>
<dbReference type="PANTHER" id="PTHR11804:SF48">
    <property type="entry name" value="PUTATIVE-RELATED"/>
    <property type="match status" value="1"/>
</dbReference>
<evidence type="ECO:0000259" key="7">
    <source>
        <dbReference type="Pfam" id="PF01432"/>
    </source>
</evidence>
<dbReference type="GO" id="GO:0016787">
    <property type="term" value="F:hydrolase activity"/>
    <property type="evidence" value="ECO:0007669"/>
    <property type="project" value="UniProtKB-KW"/>
</dbReference>
<dbReference type="Pfam" id="PF01432">
    <property type="entry name" value="Peptidase_M3"/>
    <property type="match status" value="2"/>
</dbReference>
<dbReference type="Proteomes" id="UP001236507">
    <property type="component" value="Unassembled WGS sequence"/>
</dbReference>
<evidence type="ECO:0000256" key="6">
    <source>
        <dbReference type="RuleBase" id="RU003435"/>
    </source>
</evidence>
<dbReference type="SUPFAM" id="SSF55486">
    <property type="entry name" value="Metalloproteases ('zincins'), catalytic domain"/>
    <property type="match status" value="1"/>
</dbReference>
<reference evidence="8 9" key="1">
    <citation type="submission" date="2023-05" db="EMBL/GenBank/DDBJ databases">
        <title>Novel species of genus Flectobacillus isolated from stream in China.</title>
        <authorList>
            <person name="Lu H."/>
        </authorList>
    </citation>
    <scope>NUCLEOTIDE SEQUENCE [LARGE SCALE GENOMIC DNA]</scope>
    <source>
        <strain evidence="8 9">KCTC 42575</strain>
    </source>
</reference>
<keyword evidence="1 6" id="KW-0645">Protease</keyword>
<evidence type="ECO:0000256" key="2">
    <source>
        <dbReference type="ARBA" id="ARBA00022723"/>
    </source>
</evidence>
<keyword evidence="5 6" id="KW-0482">Metalloprotease</keyword>
<dbReference type="InterPro" id="IPR045090">
    <property type="entry name" value="Pept_M3A_M3B"/>
</dbReference>
<dbReference type="CDD" id="cd09606">
    <property type="entry name" value="M3B_PepF"/>
    <property type="match status" value="1"/>
</dbReference>
<dbReference type="InterPro" id="IPR001567">
    <property type="entry name" value="Pept_M3A_M3B_dom"/>
</dbReference>
<dbReference type="RefSeq" id="WP_283345840.1">
    <property type="nucleotide sequence ID" value="NZ_JASHIF010000019.1"/>
</dbReference>
<keyword evidence="2 6" id="KW-0479">Metal-binding</keyword>
<organism evidence="8 9">
    <name type="scientific">Flectobacillus roseus</name>
    <dbReference type="NCBI Taxonomy" id="502259"/>
    <lineage>
        <taxon>Bacteria</taxon>
        <taxon>Pseudomonadati</taxon>
        <taxon>Bacteroidota</taxon>
        <taxon>Cytophagia</taxon>
        <taxon>Cytophagales</taxon>
        <taxon>Flectobacillaceae</taxon>
        <taxon>Flectobacillus</taxon>
    </lineage>
</organism>
<dbReference type="NCBIfam" id="TIGR02289">
    <property type="entry name" value="M3_not_pepF"/>
    <property type="match status" value="1"/>
</dbReference>
<dbReference type="PANTHER" id="PTHR11804">
    <property type="entry name" value="PROTEASE M3 THIMET OLIGOPEPTIDASE-RELATED"/>
    <property type="match status" value="1"/>
</dbReference>
<feature type="domain" description="Peptidase M3A/M3B catalytic" evidence="7">
    <location>
        <begin position="330"/>
        <end position="562"/>
    </location>
</feature>
<comment type="caution">
    <text evidence="8">The sequence shown here is derived from an EMBL/GenBank/DDBJ whole genome shotgun (WGS) entry which is preliminary data.</text>
</comment>
<comment type="similarity">
    <text evidence="6">Belongs to the peptidase M3 family.</text>
</comment>
<evidence type="ECO:0000313" key="8">
    <source>
        <dbReference type="EMBL" id="MDI9861439.1"/>
    </source>
</evidence>